<dbReference type="Gene3D" id="3.30.470.20">
    <property type="entry name" value="ATP-grasp fold, B domain"/>
    <property type="match status" value="1"/>
</dbReference>
<dbReference type="InterPro" id="IPR011761">
    <property type="entry name" value="ATP-grasp"/>
</dbReference>
<evidence type="ECO:0000256" key="2">
    <source>
        <dbReference type="PROSITE-ProRule" id="PRU00409"/>
    </source>
</evidence>
<dbReference type="GO" id="GO:0005524">
    <property type="term" value="F:ATP binding"/>
    <property type="evidence" value="ECO:0007669"/>
    <property type="project" value="UniProtKB-UniRule"/>
</dbReference>
<gene>
    <name evidence="5" type="ORF">SAMN05421721_11646</name>
</gene>
<keyword evidence="2" id="KW-0067">ATP-binding</keyword>
<dbReference type="PANTHER" id="PTHR21621">
    <property type="entry name" value="RIBOSOMAL PROTEIN S6 MODIFICATION PROTEIN"/>
    <property type="match status" value="1"/>
</dbReference>
<dbReference type="AlphaFoldDB" id="A0A1I4SG75"/>
<accession>A0A1I4SG75</accession>
<evidence type="ECO:0000259" key="4">
    <source>
        <dbReference type="PROSITE" id="PS50975"/>
    </source>
</evidence>
<protein>
    <submittedName>
        <fullName evidence="5">Alpha-L-glutamate ligase-related protein</fullName>
    </submittedName>
</protein>
<name>A0A1I4SG75_ECTMO</name>
<keyword evidence="2" id="KW-0547">Nucleotide-binding</keyword>
<reference evidence="5 6" key="1">
    <citation type="submission" date="2016-10" db="EMBL/GenBank/DDBJ databases">
        <authorList>
            <person name="de Groot N.N."/>
        </authorList>
    </citation>
    <scope>NUCLEOTIDE SEQUENCE [LARGE SCALE GENOMIC DNA]</scope>
    <source>
        <strain evidence="5 6">DSM 4180</strain>
    </source>
</reference>
<dbReference type="GO" id="GO:0005737">
    <property type="term" value="C:cytoplasm"/>
    <property type="evidence" value="ECO:0007669"/>
    <property type="project" value="TreeGrafter"/>
</dbReference>
<dbReference type="STRING" id="195064.SAMN05421721_11646"/>
<organism evidence="5 6">
    <name type="scientific">Ectothiorhodospira mobilis</name>
    <dbReference type="NCBI Taxonomy" id="195064"/>
    <lineage>
        <taxon>Bacteria</taxon>
        <taxon>Pseudomonadati</taxon>
        <taxon>Pseudomonadota</taxon>
        <taxon>Gammaproteobacteria</taxon>
        <taxon>Chromatiales</taxon>
        <taxon>Ectothiorhodospiraceae</taxon>
        <taxon>Ectothiorhodospira</taxon>
    </lineage>
</organism>
<sequence>MSRWFVRPSTLRRRGVMGLNRRNAQLIAPLNPRRYYPLVDDKLRTKELALEAGIAVPELYGVIATNHDIRHLPRLLARREDFVIKPAHGSGGNGILVVTGRMQNRFRRGSGRLMDLEALGHHVSNILSGMHSLGGQPDRAMIEYRVRFDPLFDPISYEGVPDIRTLVYKGYPIMAMVRLPTRDSDGKANLHQGAVGTGIDLSSGVTTRGVWHNRIVDQHPDTGHPITGLQIPGWERLLVLAARCFELTGMGYLGVDLVLDRDHGPLMLELNARPGLAVQLANDEGLEHRVRAIDALPPRKVPPETRAQQAMDRFHAAARPPA</sequence>
<evidence type="ECO:0000313" key="6">
    <source>
        <dbReference type="Proteomes" id="UP000199556"/>
    </source>
</evidence>
<feature type="region of interest" description="Disordered" evidence="3">
    <location>
        <begin position="298"/>
        <end position="322"/>
    </location>
</feature>
<dbReference type="Pfam" id="PF14397">
    <property type="entry name" value="ATPgrasp_ST"/>
    <property type="match status" value="1"/>
</dbReference>
<dbReference type="InterPro" id="IPR011758">
    <property type="entry name" value="RimK-rel_E_lig"/>
</dbReference>
<dbReference type="GO" id="GO:0046872">
    <property type="term" value="F:metal ion binding"/>
    <property type="evidence" value="ECO:0007669"/>
    <property type="project" value="InterPro"/>
</dbReference>
<dbReference type="SUPFAM" id="SSF56059">
    <property type="entry name" value="Glutathione synthetase ATP-binding domain-like"/>
    <property type="match status" value="1"/>
</dbReference>
<dbReference type="OrthoDB" id="336227at2"/>
<dbReference type="PANTHER" id="PTHR21621:SF0">
    <property type="entry name" value="BETA-CITRYLGLUTAMATE SYNTHASE B-RELATED"/>
    <property type="match status" value="1"/>
</dbReference>
<dbReference type="InterPro" id="IPR039523">
    <property type="entry name" value="RimK-rel_E_lig_ATP-grasp"/>
</dbReference>
<feature type="domain" description="ATP-grasp" evidence="4">
    <location>
        <begin position="46"/>
        <end position="297"/>
    </location>
</feature>
<evidence type="ECO:0000256" key="1">
    <source>
        <dbReference type="ARBA" id="ARBA00023211"/>
    </source>
</evidence>
<dbReference type="Proteomes" id="UP000199556">
    <property type="component" value="Unassembled WGS sequence"/>
</dbReference>
<evidence type="ECO:0000256" key="3">
    <source>
        <dbReference type="SAM" id="MobiDB-lite"/>
    </source>
</evidence>
<keyword evidence="6" id="KW-1185">Reference proteome</keyword>
<keyword evidence="1" id="KW-0464">Manganese</keyword>
<dbReference type="PROSITE" id="PS50975">
    <property type="entry name" value="ATP_GRASP"/>
    <property type="match status" value="1"/>
</dbReference>
<dbReference type="RefSeq" id="WP_090486845.1">
    <property type="nucleotide sequence ID" value="NZ_FOUO01000016.1"/>
</dbReference>
<keyword evidence="5" id="KW-0436">Ligase</keyword>
<dbReference type="NCBIfam" id="TIGR02291">
    <property type="entry name" value="rimK_rel_E_lig"/>
    <property type="match status" value="1"/>
</dbReference>
<dbReference type="EMBL" id="FOUO01000016">
    <property type="protein sequence ID" value="SFM63469.1"/>
    <property type="molecule type" value="Genomic_DNA"/>
</dbReference>
<proteinExistence type="predicted"/>
<evidence type="ECO:0000313" key="5">
    <source>
        <dbReference type="EMBL" id="SFM63469.1"/>
    </source>
</evidence>
<dbReference type="GO" id="GO:0018169">
    <property type="term" value="F:ribosomal S6-glutamic acid ligase activity"/>
    <property type="evidence" value="ECO:0007669"/>
    <property type="project" value="TreeGrafter"/>
</dbReference>
<dbReference type="GO" id="GO:0009432">
    <property type="term" value="P:SOS response"/>
    <property type="evidence" value="ECO:0007669"/>
    <property type="project" value="TreeGrafter"/>
</dbReference>